<dbReference type="RefSeq" id="WP_129747940.1">
    <property type="nucleotide sequence ID" value="NZ_JUIV01000012.1"/>
</dbReference>
<name>A0A444VVX8_9FLAO</name>
<dbReference type="EMBL" id="JUIV01000012">
    <property type="protein sequence ID" value="RYJ37855.1"/>
    <property type="molecule type" value="Genomic_DNA"/>
</dbReference>
<gene>
    <name evidence="1" type="ORF">NU08_3069</name>
</gene>
<reference evidence="1 2" key="1">
    <citation type="submission" date="2014-12" db="EMBL/GenBank/DDBJ databases">
        <title>Genome sequence of Flavobacterium anhuiense RCM74.</title>
        <authorList>
            <person name="Kim J.F."/>
            <person name="Song J.Y."/>
            <person name="Kwak M.-J."/>
            <person name="Lee S.-W."/>
        </authorList>
    </citation>
    <scope>NUCLEOTIDE SEQUENCE [LARGE SCALE GENOMIC DNA]</scope>
    <source>
        <strain evidence="1 2">RCM74</strain>
    </source>
</reference>
<dbReference type="AlphaFoldDB" id="A0A444VVX8"/>
<proteinExistence type="predicted"/>
<accession>A0A444VVX8</accession>
<evidence type="ECO:0008006" key="3">
    <source>
        <dbReference type="Google" id="ProtNLM"/>
    </source>
</evidence>
<dbReference type="OrthoDB" id="1492777at2"/>
<dbReference type="Proteomes" id="UP000290433">
    <property type="component" value="Unassembled WGS sequence"/>
</dbReference>
<evidence type="ECO:0000313" key="2">
    <source>
        <dbReference type="Proteomes" id="UP000290433"/>
    </source>
</evidence>
<sequence length="438" mass="50613">MKNNLTLIVENVLKSISIDKKYKEYALEESLITFKYLKEVGLRNTIWWKSLVKLFVGLLKKIIFSKKILLENNFKKDKYKILVAINFSIADTRHSKILLDFINEYPNKLDLLIVTNHKCVEEYCVKNNFSYIFFKTSDYNFNFGDLCSGYTINESFIFTEYREYIDFLTALYSKVTPKVVITTQDFLLPDFYFAKVANFNNIQTITHQHGEIPNSEKSLYSVLFSDYFMCWGEISKERLKFSLAEDRIKIVGTTKFNKIREKGNSTEGAILITPTVFPLNKFKSILKSILIEIKEFNGIIIKIHPTQDIKKIKDVISEICRLNEIKTDIKVVGNEQGLIDLLDKAFVLININSGAYLEGVLSGTSLIELDIDGVSSPLFENTDAFMKASDLKNEILKRKLDLEYNETIIRNQNLLLKKNIFSSNLETEFEFVKSLLGS</sequence>
<comment type="caution">
    <text evidence="1">The sequence shown here is derived from an EMBL/GenBank/DDBJ whole genome shotgun (WGS) entry which is preliminary data.</text>
</comment>
<protein>
    <recommendedName>
        <fullName evidence="3">CDP-Glycerol:Poly(Glycerophosphate) glycerophosphotransferase</fullName>
    </recommendedName>
</protein>
<organism evidence="1 2">
    <name type="scientific">Flavobacterium anhuiense</name>
    <dbReference type="NCBI Taxonomy" id="459526"/>
    <lineage>
        <taxon>Bacteria</taxon>
        <taxon>Pseudomonadati</taxon>
        <taxon>Bacteroidota</taxon>
        <taxon>Flavobacteriia</taxon>
        <taxon>Flavobacteriales</taxon>
        <taxon>Flavobacteriaceae</taxon>
        <taxon>Flavobacterium</taxon>
    </lineage>
</organism>
<evidence type="ECO:0000313" key="1">
    <source>
        <dbReference type="EMBL" id="RYJ37855.1"/>
    </source>
</evidence>